<organism evidence="1 2">
    <name type="scientific">Kribbella hippodromi</name>
    <dbReference type="NCBI Taxonomy" id="434347"/>
    <lineage>
        <taxon>Bacteria</taxon>
        <taxon>Bacillati</taxon>
        <taxon>Actinomycetota</taxon>
        <taxon>Actinomycetes</taxon>
        <taxon>Propionibacteriales</taxon>
        <taxon>Kribbellaceae</taxon>
        <taxon>Kribbella</taxon>
    </lineage>
</organism>
<sequence length="124" mass="13675">MRGADHPITDEQYGQTVRGAHREYDIAPIGDQRVGLRVLAQRQLVIRADDLNVAAVHLVDDDHVPGGYTELGRDLLEVRAHTVGVRAGRGAEVELTVRRFAGPSVPITERKPGPTQYLVIRKHA</sequence>
<name>A0ABN2CAC0_9ACTN</name>
<evidence type="ECO:0000313" key="2">
    <source>
        <dbReference type="Proteomes" id="UP001501705"/>
    </source>
</evidence>
<gene>
    <name evidence="1" type="ORF">GCM10009804_07210</name>
</gene>
<protein>
    <submittedName>
        <fullName evidence="1">Uncharacterized protein</fullName>
    </submittedName>
</protein>
<reference evidence="1 2" key="1">
    <citation type="journal article" date="2019" name="Int. J. Syst. Evol. Microbiol.">
        <title>The Global Catalogue of Microorganisms (GCM) 10K type strain sequencing project: providing services to taxonomists for standard genome sequencing and annotation.</title>
        <authorList>
            <consortium name="The Broad Institute Genomics Platform"/>
            <consortium name="The Broad Institute Genome Sequencing Center for Infectious Disease"/>
            <person name="Wu L."/>
            <person name="Ma J."/>
        </authorList>
    </citation>
    <scope>NUCLEOTIDE SEQUENCE [LARGE SCALE GENOMIC DNA]</scope>
    <source>
        <strain evidence="1 2">JCM 15572</strain>
    </source>
</reference>
<proteinExistence type="predicted"/>
<accession>A0ABN2CAC0</accession>
<comment type="caution">
    <text evidence="1">The sequence shown here is derived from an EMBL/GenBank/DDBJ whole genome shotgun (WGS) entry which is preliminary data.</text>
</comment>
<keyword evidence="2" id="KW-1185">Reference proteome</keyword>
<dbReference type="EMBL" id="BAAAPH010000002">
    <property type="protein sequence ID" value="GAA1552757.1"/>
    <property type="molecule type" value="Genomic_DNA"/>
</dbReference>
<dbReference type="Proteomes" id="UP001501705">
    <property type="component" value="Unassembled WGS sequence"/>
</dbReference>
<evidence type="ECO:0000313" key="1">
    <source>
        <dbReference type="EMBL" id="GAA1552757.1"/>
    </source>
</evidence>